<reference evidence="3" key="1">
    <citation type="submission" date="2006-01" db="EMBL/GenBank/DDBJ databases">
        <authorList>
            <person name="Lindblad-Toh K."/>
            <person name="Mauceli E."/>
            <person name="Grabherr M."/>
            <person name="Chang J.L."/>
            <person name="Lander E.S."/>
        </authorList>
    </citation>
    <scope>NUCLEOTIDE SEQUENCE [LARGE SCALE GENOMIC DNA]</scope>
</reference>
<dbReference type="Gene3D" id="3.40.1000.10">
    <property type="entry name" value="Mog1/PsbP, alpha/beta/alpha sandwich"/>
    <property type="match status" value="1"/>
</dbReference>
<dbReference type="Bgee" id="ENSGACG00000003165">
    <property type="expression patterns" value="Expressed in muscle tissue and 2 other cell types or tissues"/>
</dbReference>
<organism evidence="3">
    <name type="scientific">Gasterosteus aculeatus</name>
    <name type="common">Three-spined stickleback</name>
    <dbReference type="NCBI Taxonomy" id="69293"/>
    <lineage>
        <taxon>Eukaryota</taxon>
        <taxon>Metazoa</taxon>
        <taxon>Chordata</taxon>
        <taxon>Craniata</taxon>
        <taxon>Vertebrata</taxon>
        <taxon>Euteleostomi</taxon>
        <taxon>Actinopterygii</taxon>
        <taxon>Neopterygii</taxon>
        <taxon>Teleostei</taxon>
        <taxon>Neoteleostei</taxon>
        <taxon>Acanthomorphata</taxon>
        <taxon>Eupercaria</taxon>
        <taxon>Perciformes</taxon>
        <taxon>Cottioidei</taxon>
        <taxon>Gasterosteales</taxon>
        <taxon>Gasterosteidae</taxon>
        <taxon>Gasterosteus</taxon>
    </lineage>
</organism>
<dbReference type="InterPro" id="IPR040287">
    <property type="entry name" value="RGM"/>
</dbReference>
<feature type="compositionally biased region" description="Basic residues" evidence="1">
    <location>
        <begin position="116"/>
        <end position="129"/>
    </location>
</feature>
<dbReference type="PANTHER" id="PTHR31428:SF3">
    <property type="entry name" value="HEMOJUVELIN"/>
    <property type="match status" value="1"/>
</dbReference>
<dbReference type="PANTHER" id="PTHR31428">
    <property type="entry name" value="RGM DOMAIN FAMILY MEMBER DRAG-1"/>
    <property type="match status" value="1"/>
</dbReference>
<protein>
    <recommendedName>
        <fullName evidence="2">Repulsive guidance molecule C-terminal domain-containing protein</fullName>
    </recommendedName>
</protein>
<name>G3NFP2_GASAC</name>
<evidence type="ECO:0000256" key="1">
    <source>
        <dbReference type="SAM" id="MobiDB-lite"/>
    </source>
</evidence>
<dbReference type="STRING" id="69293.ENSGACP00000004147"/>
<dbReference type="GO" id="GO:0030509">
    <property type="term" value="P:BMP signaling pathway"/>
    <property type="evidence" value="ECO:0007669"/>
    <property type="project" value="TreeGrafter"/>
</dbReference>
<accession>G3NFP2</accession>
<dbReference type="GO" id="GO:0015026">
    <property type="term" value="F:coreceptor activity"/>
    <property type="evidence" value="ECO:0007669"/>
    <property type="project" value="TreeGrafter"/>
</dbReference>
<proteinExistence type="predicted"/>
<evidence type="ECO:0000259" key="2">
    <source>
        <dbReference type="Pfam" id="PF06534"/>
    </source>
</evidence>
<dbReference type="InParanoid" id="G3NFP2"/>
<evidence type="ECO:0000313" key="3">
    <source>
        <dbReference type="Ensembl" id="ENSGACP00000004147.1"/>
    </source>
</evidence>
<feature type="region of interest" description="Disordered" evidence="1">
    <location>
        <begin position="96"/>
        <end position="156"/>
    </location>
</feature>
<dbReference type="Pfam" id="PF06534">
    <property type="entry name" value="RGM_C"/>
    <property type="match status" value="1"/>
</dbReference>
<dbReference type="eggNOG" id="ENOG502QWAZ">
    <property type="taxonomic scope" value="Eukaryota"/>
</dbReference>
<dbReference type="Ensembl" id="ENSGACT00000004161.1">
    <property type="protein sequence ID" value="ENSGACP00000004147.1"/>
    <property type="gene ID" value="ENSGACG00000003165.1"/>
</dbReference>
<dbReference type="AlphaFoldDB" id="G3NFP2"/>
<dbReference type="InterPro" id="IPR009496">
    <property type="entry name" value="RGM_C"/>
</dbReference>
<feature type="domain" description="Repulsive guidance molecule C-terminal" evidence="2">
    <location>
        <begin position="2"/>
        <end position="92"/>
    </location>
</feature>
<dbReference type="GO" id="GO:0005886">
    <property type="term" value="C:plasma membrane"/>
    <property type="evidence" value="ECO:0007669"/>
    <property type="project" value="TreeGrafter"/>
</dbReference>
<reference evidence="3" key="2">
    <citation type="submission" date="2024-04" db="UniProtKB">
        <authorList>
            <consortium name="Ensembl"/>
        </authorList>
    </citation>
    <scope>IDENTIFICATION</scope>
</reference>
<sequence>MHATAVTKITIIFKNWRQCVEQQLYQAELNNVPAAFADGSVASGERRGRHSLTVRTQSPGRHAEIRATHIGTLLVVRQTDPDRWACRCARRVAWWRPSGPSKTSSCACGDAPPPRHSTRSAHRGRRPTRRPSPAQRLTAQRCSPPEACTTRPACST</sequence>